<evidence type="ECO:0000256" key="1">
    <source>
        <dbReference type="ARBA" id="ARBA00023125"/>
    </source>
</evidence>
<dbReference type="GO" id="GO:0015074">
    <property type="term" value="P:DNA integration"/>
    <property type="evidence" value="ECO:0007669"/>
    <property type="project" value="InterPro"/>
</dbReference>
<dbReference type="GO" id="GO:0006310">
    <property type="term" value="P:DNA recombination"/>
    <property type="evidence" value="ECO:0007669"/>
    <property type="project" value="UniProtKB-KW"/>
</dbReference>
<name>A0A380ZLQ5_9BACE</name>
<sequence length="298" mass="34835">MKRIDILATKIRNCITDFLSQTDISEIKGNIYLFNGDKEINISISEVWEIAEEVSLEDKELGGYYDQVKSTLPEKDTGKNYNTFIDFFSDICHDINIKDSTRKNYFRTLDTLKEYAPAARFCNIDKAFVCGYELFLLSLKMRANTIIKHMKHLKKAFHQACRKGYLKLSIEELFSLCSVKQEKTFKESLTSKELLILYQYLQTEFETMADREKEILAGFLFSCLTGLRYSDICSVEYSNIKRIRNKRWLFLTMKKTGQKVFVPIEQMFSGRALGIMRLFHRTRGKLFHMPSNAVCSDY</sequence>
<dbReference type="InterPro" id="IPR025269">
    <property type="entry name" value="SAM-like_dom"/>
</dbReference>
<dbReference type="InterPro" id="IPR010998">
    <property type="entry name" value="Integrase_recombinase_N"/>
</dbReference>
<keyword evidence="2" id="KW-0233">DNA recombination</keyword>
<dbReference type="Gene3D" id="1.10.443.10">
    <property type="entry name" value="Intergrase catalytic core"/>
    <property type="match status" value="1"/>
</dbReference>
<dbReference type="AlphaFoldDB" id="A0A380ZLQ5"/>
<protein>
    <submittedName>
        <fullName evidence="4">Integrase</fullName>
    </submittedName>
</protein>
<accession>A0A380ZLQ5</accession>
<gene>
    <name evidence="4" type="ORF">NCTC11155_03717</name>
</gene>
<dbReference type="SUPFAM" id="SSF56349">
    <property type="entry name" value="DNA breaking-rejoining enzymes"/>
    <property type="match status" value="1"/>
</dbReference>
<reference evidence="4 5" key="1">
    <citation type="submission" date="2018-06" db="EMBL/GenBank/DDBJ databases">
        <authorList>
            <consortium name="Pathogen Informatics"/>
            <person name="Doyle S."/>
        </authorList>
    </citation>
    <scope>NUCLEOTIDE SEQUENCE [LARGE SCALE GENOMIC DNA]</scope>
    <source>
        <strain evidence="4 5">NCTC11155</strain>
    </source>
</reference>
<dbReference type="InterPro" id="IPR011010">
    <property type="entry name" value="DNA_brk_join_enz"/>
</dbReference>
<dbReference type="EMBL" id="UFSX01000006">
    <property type="protein sequence ID" value="SUV47252.1"/>
    <property type="molecule type" value="Genomic_DNA"/>
</dbReference>
<evidence type="ECO:0000313" key="5">
    <source>
        <dbReference type="Proteomes" id="UP000254424"/>
    </source>
</evidence>
<dbReference type="InterPro" id="IPR013762">
    <property type="entry name" value="Integrase-like_cat_sf"/>
</dbReference>
<evidence type="ECO:0000256" key="2">
    <source>
        <dbReference type="ARBA" id="ARBA00023172"/>
    </source>
</evidence>
<dbReference type="Pfam" id="PF13102">
    <property type="entry name" value="Phage_int_SAM_5"/>
    <property type="match status" value="1"/>
</dbReference>
<evidence type="ECO:0000313" key="4">
    <source>
        <dbReference type="EMBL" id="SUV47252.1"/>
    </source>
</evidence>
<feature type="domain" description="Phage integrase SAM-like" evidence="3">
    <location>
        <begin position="83"/>
        <end position="169"/>
    </location>
</feature>
<evidence type="ECO:0000259" key="3">
    <source>
        <dbReference type="Pfam" id="PF13102"/>
    </source>
</evidence>
<dbReference type="RefSeq" id="WP_244924121.1">
    <property type="nucleotide sequence ID" value="NZ_UFSX01000006.1"/>
</dbReference>
<organism evidence="4 5">
    <name type="scientific">Bacteroides eggerthii</name>
    <dbReference type="NCBI Taxonomy" id="28111"/>
    <lineage>
        <taxon>Bacteria</taxon>
        <taxon>Pseudomonadati</taxon>
        <taxon>Bacteroidota</taxon>
        <taxon>Bacteroidia</taxon>
        <taxon>Bacteroidales</taxon>
        <taxon>Bacteroidaceae</taxon>
        <taxon>Bacteroides</taxon>
    </lineage>
</organism>
<proteinExistence type="predicted"/>
<keyword evidence="1" id="KW-0238">DNA-binding</keyword>
<dbReference type="Proteomes" id="UP000254424">
    <property type="component" value="Unassembled WGS sequence"/>
</dbReference>
<dbReference type="Gene3D" id="1.10.150.130">
    <property type="match status" value="1"/>
</dbReference>
<dbReference type="GO" id="GO:0003677">
    <property type="term" value="F:DNA binding"/>
    <property type="evidence" value="ECO:0007669"/>
    <property type="project" value="UniProtKB-KW"/>
</dbReference>